<dbReference type="PANTHER" id="PTHR21636:SF2">
    <property type="entry name" value="PROTEIN DOK-7"/>
    <property type="match status" value="1"/>
</dbReference>
<keyword evidence="4" id="KW-1185">Reference proteome</keyword>
<dbReference type="STRING" id="6669.E9FYP7"/>
<dbReference type="GO" id="GO:0007528">
    <property type="term" value="P:neuromuscular junction development"/>
    <property type="evidence" value="ECO:0000318"/>
    <property type="project" value="GO_Central"/>
</dbReference>
<feature type="region of interest" description="Disordered" evidence="1">
    <location>
        <begin position="548"/>
        <end position="573"/>
    </location>
</feature>
<gene>
    <name evidence="3" type="ORF">DAPPUDRAFT_306536</name>
</gene>
<dbReference type="HOGENOM" id="CLU_399722_0_0_1"/>
<dbReference type="AlphaFoldDB" id="E9FYP7"/>
<dbReference type="PANTHER" id="PTHR21636">
    <property type="entry name" value="PROTEIN DOK-7"/>
    <property type="match status" value="1"/>
</dbReference>
<evidence type="ECO:0000313" key="3">
    <source>
        <dbReference type="EMBL" id="EFX87730.1"/>
    </source>
</evidence>
<reference evidence="3 4" key="1">
    <citation type="journal article" date="2011" name="Science">
        <title>The ecoresponsive genome of Daphnia pulex.</title>
        <authorList>
            <person name="Colbourne J.K."/>
            <person name="Pfrender M.E."/>
            <person name="Gilbert D."/>
            <person name="Thomas W.K."/>
            <person name="Tucker A."/>
            <person name="Oakley T.H."/>
            <person name="Tokishita S."/>
            <person name="Aerts A."/>
            <person name="Arnold G.J."/>
            <person name="Basu M.K."/>
            <person name="Bauer D.J."/>
            <person name="Caceres C.E."/>
            <person name="Carmel L."/>
            <person name="Casola C."/>
            <person name="Choi J.H."/>
            <person name="Detter J.C."/>
            <person name="Dong Q."/>
            <person name="Dusheyko S."/>
            <person name="Eads B.D."/>
            <person name="Frohlich T."/>
            <person name="Geiler-Samerotte K.A."/>
            <person name="Gerlach D."/>
            <person name="Hatcher P."/>
            <person name="Jogdeo S."/>
            <person name="Krijgsveld J."/>
            <person name="Kriventseva E.V."/>
            <person name="Kultz D."/>
            <person name="Laforsch C."/>
            <person name="Lindquist E."/>
            <person name="Lopez J."/>
            <person name="Manak J.R."/>
            <person name="Muller J."/>
            <person name="Pangilinan J."/>
            <person name="Patwardhan R.P."/>
            <person name="Pitluck S."/>
            <person name="Pritham E.J."/>
            <person name="Rechtsteiner A."/>
            <person name="Rho M."/>
            <person name="Rogozin I.B."/>
            <person name="Sakarya O."/>
            <person name="Salamov A."/>
            <person name="Schaack S."/>
            <person name="Shapiro H."/>
            <person name="Shiga Y."/>
            <person name="Skalitzky C."/>
            <person name="Smith Z."/>
            <person name="Souvorov A."/>
            <person name="Sung W."/>
            <person name="Tang Z."/>
            <person name="Tsuchiya D."/>
            <person name="Tu H."/>
            <person name="Vos H."/>
            <person name="Wang M."/>
            <person name="Wolf Y.I."/>
            <person name="Yamagata H."/>
            <person name="Yamada T."/>
            <person name="Ye Y."/>
            <person name="Shaw J.R."/>
            <person name="Andrews J."/>
            <person name="Crease T.J."/>
            <person name="Tang H."/>
            <person name="Lucas S.M."/>
            <person name="Robertson H.M."/>
            <person name="Bork P."/>
            <person name="Koonin E.V."/>
            <person name="Zdobnov E.M."/>
            <person name="Grigoriev I.V."/>
            <person name="Lynch M."/>
            <person name="Boore J.L."/>
        </authorList>
    </citation>
    <scope>NUCLEOTIDE SEQUENCE [LARGE SCALE GENOMIC DNA]</scope>
</reference>
<dbReference type="CDD" id="cd14677">
    <property type="entry name" value="PH_DOK7"/>
    <property type="match status" value="1"/>
</dbReference>
<accession>E9FYP7</accession>
<dbReference type="InParanoid" id="E9FYP7"/>
<dbReference type="eggNOG" id="ENOG502QQBI">
    <property type="taxonomic scope" value="Eukaryota"/>
</dbReference>
<sequence length="689" mass="76277">MAEFKNFDSSVLEGHLKFREKKTWKRRWCVVRRLSPVANSLIMQFYKKSLSKGKGSQSKASLNLEHLLGFESCFLLQKESQTLAIVCRTFVTVLAFENREMLLEWQAQIAEILGHSERYEVQLLSVPEKLEITSSSAVLHIRDWQFSLIQGIPPRLIGYWNMADLRRFGAVDDRRFCFEGGSRCSSRGFEGIFVLGSSQSHEIANKFEFSVRGRLSESQRTRIHPSSTLNGLLTPMMRHRLSVNSRCPSQTMSKPNTPLLSSQRRAQEFCLSPPCARHTRSYSQQHSRTSSISSGTRLSAALQRSDPELLYDKPRSLNATMSQAVYEVCGGGNNESRPSSTLPTSHYDTPRRILQNLNQLSCASEAASATQSISQPNGNTLEVPGGISSLYATVTKSKKSKKPVDASDGDVTKASVPVEVQGYLVMQRGQGQWNQQSEEYVQMQSLPCSPATLLQRQRRCLESVEQCARSCCSGNSVDNKMWSDQVYQNSLWLQLQAEGAAVDYQNPITFRCLYSKPCYPHCTLPLLHSRSTTHANSKAVPLRLRRSASMPASACRQGNRDSSDSTDSGVSVTADSLSHQVSMGLAGCSSNGGCAHHHHHHHLLLSRHWSLPRPHVTAQQIPNTRLWYDTTSQIPSAASTLLAAQSTTSSSGVQGDGGSNCQSNSSSLSNILDRLETLSVASIGYETCV</sequence>
<dbReference type="OrthoDB" id="6537982at2759"/>
<feature type="domain" description="PH" evidence="2">
    <location>
        <begin position="10"/>
        <end position="116"/>
    </location>
</feature>
<dbReference type="KEGG" id="dpx:DAPPUDRAFT_306536"/>
<dbReference type="Proteomes" id="UP000000305">
    <property type="component" value="Unassembled WGS sequence"/>
</dbReference>
<dbReference type="GO" id="GO:0019901">
    <property type="term" value="F:protein kinase binding"/>
    <property type="evidence" value="ECO:0000318"/>
    <property type="project" value="GO_Central"/>
</dbReference>
<proteinExistence type="predicted"/>
<protein>
    <recommendedName>
        <fullName evidence="2">PH domain-containing protein</fullName>
    </recommendedName>
</protein>
<dbReference type="EMBL" id="GL732527">
    <property type="protein sequence ID" value="EFX87730.1"/>
    <property type="molecule type" value="Genomic_DNA"/>
</dbReference>
<dbReference type="InterPro" id="IPR037747">
    <property type="entry name" value="Dok-7_PH"/>
</dbReference>
<dbReference type="SMART" id="SM01244">
    <property type="entry name" value="IRS"/>
    <property type="match status" value="1"/>
</dbReference>
<name>E9FYP7_DAPPU</name>
<dbReference type="InterPro" id="IPR001849">
    <property type="entry name" value="PH_domain"/>
</dbReference>
<dbReference type="Gene3D" id="2.30.29.30">
    <property type="entry name" value="Pleckstrin-homology domain (PH domain)/Phosphotyrosine-binding domain (PTB)"/>
    <property type="match status" value="2"/>
</dbReference>
<dbReference type="InterPro" id="IPR011993">
    <property type="entry name" value="PH-like_dom_sf"/>
</dbReference>
<evidence type="ECO:0000313" key="4">
    <source>
        <dbReference type="Proteomes" id="UP000000305"/>
    </source>
</evidence>
<organism evidence="3 4">
    <name type="scientific">Daphnia pulex</name>
    <name type="common">Water flea</name>
    <dbReference type="NCBI Taxonomy" id="6669"/>
    <lineage>
        <taxon>Eukaryota</taxon>
        <taxon>Metazoa</taxon>
        <taxon>Ecdysozoa</taxon>
        <taxon>Arthropoda</taxon>
        <taxon>Crustacea</taxon>
        <taxon>Branchiopoda</taxon>
        <taxon>Diplostraca</taxon>
        <taxon>Cladocera</taxon>
        <taxon>Anomopoda</taxon>
        <taxon>Daphniidae</taxon>
        <taxon>Daphnia</taxon>
    </lineage>
</organism>
<dbReference type="InterPro" id="IPR037746">
    <property type="entry name" value="Dok-7"/>
</dbReference>
<dbReference type="SUPFAM" id="SSF50729">
    <property type="entry name" value="PH domain-like"/>
    <property type="match status" value="2"/>
</dbReference>
<dbReference type="SMART" id="SM00233">
    <property type="entry name" value="PH"/>
    <property type="match status" value="1"/>
</dbReference>
<evidence type="ECO:0000256" key="1">
    <source>
        <dbReference type="SAM" id="MobiDB-lite"/>
    </source>
</evidence>
<evidence type="ECO:0000259" key="2">
    <source>
        <dbReference type="SMART" id="SM00233"/>
    </source>
</evidence>